<dbReference type="EMBL" id="OZ034820">
    <property type="protein sequence ID" value="CAL1401185.1"/>
    <property type="molecule type" value="Genomic_DNA"/>
</dbReference>
<evidence type="ECO:0000313" key="1">
    <source>
        <dbReference type="EMBL" id="CAL1401185.1"/>
    </source>
</evidence>
<dbReference type="Proteomes" id="UP001497516">
    <property type="component" value="Chromosome 7"/>
</dbReference>
<dbReference type="AlphaFoldDB" id="A0AAV2FUG6"/>
<accession>A0AAV2FUG6</accession>
<organism evidence="1 2">
    <name type="scientific">Linum trigynum</name>
    <dbReference type="NCBI Taxonomy" id="586398"/>
    <lineage>
        <taxon>Eukaryota</taxon>
        <taxon>Viridiplantae</taxon>
        <taxon>Streptophyta</taxon>
        <taxon>Embryophyta</taxon>
        <taxon>Tracheophyta</taxon>
        <taxon>Spermatophyta</taxon>
        <taxon>Magnoliopsida</taxon>
        <taxon>eudicotyledons</taxon>
        <taxon>Gunneridae</taxon>
        <taxon>Pentapetalae</taxon>
        <taxon>rosids</taxon>
        <taxon>fabids</taxon>
        <taxon>Malpighiales</taxon>
        <taxon>Linaceae</taxon>
        <taxon>Linum</taxon>
    </lineage>
</organism>
<reference evidence="1 2" key="1">
    <citation type="submission" date="2024-04" db="EMBL/GenBank/DDBJ databases">
        <authorList>
            <person name="Fracassetti M."/>
        </authorList>
    </citation>
    <scope>NUCLEOTIDE SEQUENCE [LARGE SCALE GENOMIC DNA]</scope>
</reference>
<protein>
    <submittedName>
        <fullName evidence="1">Uncharacterized protein</fullName>
    </submittedName>
</protein>
<name>A0AAV2FUG6_9ROSI</name>
<gene>
    <name evidence="1" type="ORF">LTRI10_LOCUS41260</name>
</gene>
<proteinExistence type="predicted"/>
<sequence>MTVQQWFRSFQGEGGISLGCGSMRNMELLDKRDGGGIHVVTAVIGMVTNFEDVYRVWGFVSRFLDADFLEKERWRYTSLNQNTVEV</sequence>
<keyword evidence="2" id="KW-1185">Reference proteome</keyword>
<evidence type="ECO:0000313" key="2">
    <source>
        <dbReference type="Proteomes" id="UP001497516"/>
    </source>
</evidence>